<dbReference type="AlphaFoldDB" id="A0A4V4HE94"/>
<sequence length="62" mass="6765">RKQVIPSQVPSCRPDLSLPSLLSLLNPNLKFCRTTLSSSPSTDISYSLQLMHLPKPSPSLSS</sequence>
<name>A0A4V4HE94_DENBC</name>
<keyword evidence="2" id="KW-1185">Reference proteome</keyword>
<gene>
    <name evidence="1" type="ORF">K435DRAFT_781339</name>
</gene>
<dbReference type="Proteomes" id="UP000297245">
    <property type="component" value="Unassembled WGS sequence"/>
</dbReference>
<feature type="non-terminal residue" evidence="1">
    <location>
        <position position="1"/>
    </location>
</feature>
<evidence type="ECO:0000313" key="1">
    <source>
        <dbReference type="EMBL" id="THU90235.1"/>
    </source>
</evidence>
<reference evidence="1 2" key="1">
    <citation type="journal article" date="2019" name="Nat. Ecol. Evol.">
        <title>Megaphylogeny resolves global patterns of mushroom evolution.</title>
        <authorList>
            <person name="Varga T."/>
            <person name="Krizsan K."/>
            <person name="Foldi C."/>
            <person name="Dima B."/>
            <person name="Sanchez-Garcia M."/>
            <person name="Sanchez-Ramirez S."/>
            <person name="Szollosi G.J."/>
            <person name="Szarkandi J.G."/>
            <person name="Papp V."/>
            <person name="Albert L."/>
            <person name="Andreopoulos W."/>
            <person name="Angelini C."/>
            <person name="Antonin V."/>
            <person name="Barry K.W."/>
            <person name="Bougher N.L."/>
            <person name="Buchanan P."/>
            <person name="Buyck B."/>
            <person name="Bense V."/>
            <person name="Catcheside P."/>
            <person name="Chovatia M."/>
            <person name="Cooper J."/>
            <person name="Damon W."/>
            <person name="Desjardin D."/>
            <person name="Finy P."/>
            <person name="Geml J."/>
            <person name="Haridas S."/>
            <person name="Hughes K."/>
            <person name="Justo A."/>
            <person name="Karasinski D."/>
            <person name="Kautmanova I."/>
            <person name="Kiss B."/>
            <person name="Kocsube S."/>
            <person name="Kotiranta H."/>
            <person name="LaButti K.M."/>
            <person name="Lechner B.E."/>
            <person name="Liimatainen K."/>
            <person name="Lipzen A."/>
            <person name="Lukacs Z."/>
            <person name="Mihaltcheva S."/>
            <person name="Morgado L.N."/>
            <person name="Niskanen T."/>
            <person name="Noordeloos M.E."/>
            <person name="Ohm R.A."/>
            <person name="Ortiz-Santana B."/>
            <person name="Ovrebo C."/>
            <person name="Racz N."/>
            <person name="Riley R."/>
            <person name="Savchenko A."/>
            <person name="Shiryaev A."/>
            <person name="Soop K."/>
            <person name="Spirin V."/>
            <person name="Szebenyi C."/>
            <person name="Tomsovsky M."/>
            <person name="Tulloss R.E."/>
            <person name="Uehling J."/>
            <person name="Grigoriev I.V."/>
            <person name="Vagvolgyi C."/>
            <person name="Papp T."/>
            <person name="Martin F.M."/>
            <person name="Miettinen O."/>
            <person name="Hibbett D.S."/>
            <person name="Nagy L.G."/>
        </authorList>
    </citation>
    <scope>NUCLEOTIDE SEQUENCE [LARGE SCALE GENOMIC DNA]</scope>
    <source>
        <strain evidence="1 2">CBS 962.96</strain>
    </source>
</reference>
<protein>
    <submittedName>
        <fullName evidence="1">Uncharacterized protein</fullName>
    </submittedName>
</protein>
<proteinExistence type="predicted"/>
<dbReference type="EMBL" id="ML179342">
    <property type="protein sequence ID" value="THU90235.1"/>
    <property type="molecule type" value="Genomic_DNA"/>
</dbReference>
<evidence type="ECO:0000313" key="2">
    <source>
        <dbReference type="Proteomes" id="UP000297245"/>
    </source>
</evidence>
<accession>A0A4V4HE94</accession>
<organism evidence="1 2">
    <name type="scientific">Dendrothele bispora (strain CBS 962.96)</name>
    <dbReference type="NCBI Taxonomy" id="1314807"/>
    <lineage>
        <taxon>Eukaryota</taxon>
        <taxon>Fungi</taxon>
        <taxon>Dikarya</taxon>
        <taxon>Basidiomycota</taxon>
        <taxon>Agaricomycotina</taxon>
        <taxon>Agaricomycetes</taxon>
        <taxon>Agaricomycetidae</taxon>
        <taxon>Agaricales</taxon>
        <taxon>Agaricales incertae sedis</taxon>
        <taxon>Dendrothele</taxon>
    </lineage>
</organism>